<dbReference type="PANTHER" id="PTHR10151:SF120">
    <property type="entry name" value="BIS(5'-ADENOSYL)-TRIPHOSPHATASE"/>
    <property type="match status" value="1"/>
</dbReference>
<dbReference type="SUPFAM" id="SSF53649">
    <property type="entry name" value="Alkaline phosphatase-like"/>
    <property type="match status" value="1"/>
</dbReference>
<dbReference type="Gene3D" id="3.40.720.10">
    <property type="entry name" value="Alkaline Phosphatase, subunit A"/>
    <property type="match status" value="1"/>
</dbReference>
<dbReference type="Proteomes" id="UP000608890">
    <property type="component" value="Unassembled WGS sequence"/>
</dbReference>
<gene>
    <name evidence="1" type="ORF">GCM10011608_23540</name>
</gene>
<reference evidence="1" key="2">
    <citation type="submission" date="2020-09" db="EMBL/GenBank/DDBJ databases">
        <authorList>
            <person name="Sun Q."/>
            <person name="Zhou Y."/>
        </authorList>
    </citation>
    <scope>NUCLEOTIDE SEQUENCE</scope>
    <source>
        <strain evidence="1">CGMCC 4.7312</strain>
    </source>
</reference>
<keyword evidence="2" id="KW-1185">Reference proteome</keyword>
<dbReference type="GO" id="GO:0016787">
    <property type="term" value="F:hydrolase activity"/>
    <property type="evidence" value="ECO:0007669"/>
    <property type="project" value="UniProtKB-ARBA"/>
</dbReference>
<protein>
    <submittedName>
        <fullName evidence="1">Alkaline phosphatase family protein</fullName>
    </submittedName>
</protein>
<dbReference type="InterPro" id="IPR017850">
    <property type="entry name" value="Alkaline_phosphatase_core_sf"/>
</dbReference>
<evidence type="ECO:0000313" key="1">
    <source>
        <dbReference type="EMBL" id="GGM38171.1"/>
    </source>
</evidence>
<dbReference type="PANTHER" id="PTHR10151">
    <property type="entry name" value="ECTONUCLEOTIDE PYROPHOSPHATASE/PHOSPHODIESTERASE"/>
    <property type="match status" value="1"/>
</dbReference>
<comment type="caution">
    <text evidence="1">The sequence shown here is derived from an EMBL/GenBank/DDBJ whole genome shotgun (WGS) entry which is preliminary data.</text>
</comment>
<sequence length="367" mass="37947">MVDVLPSVLAVLGVPGAVDLLGLGAELAGVRRIAVLLIDGLGWYQIPVAAPYAPVLAGLADTVGRPLTCGFPSTTPTSLVTLGTGVPSGVHGVLGFTLRVPGTDRVLNHIEWTDDPQPLRWQPVTTQLERARAAGVAVTVVSRPEFGGSGLTVAANRGGDYRGAAGIDEVAARMRAALVAGPGPTLVSGYHPDVDRHGHLSGVDSLPWRAAVAEVDALLTRLVDGLPPDAALLVTADHGQLDVPSGHRFDLDTDPRLIDGVRVVAGEPRVRYLHVAPGATADVVAAWSGVLGAAARVLTREEAVATGWFGPVPEEHLARIGDVVVVCNDTYAVLASRSESPAVSRLVALHGADTAVEMTVPLLVVRG</sequence>
<dbReference type="Pfam" id="PF01663">
    <property type="entry name" value="Phosphodiest"/>
    <property type="match status" value="1"/>
</dbReference>
<dbReference type="EMBL" id="BMNB01000009">
    <property type="protein sequence ID" value="GGM38171.1"/>
    <property type="molecule type" value="Genomic_DNA"/>
</dbReference>
<name>A0A917WXN3_9ACTN</name>
<evidence type="ECO:0000313" key="2">
    <source>
        <dbReference type="Proteomes" id="UP000608890"/>
    </source>
</evidence>
<dbReference type="AlphaFoldDB" id="A0A917WXN3"/>
<proteinExistence type="predicted"/>
<dbReference type="InterPro" id="IPR002591">
    <property type="entry name" value="Phosphodiest/P_Trfase"/>
</dbReference>
<reference evidence="1" key="1">
    <citation type="journal article" date="2014" name="Int. J. Syst. Evol. Microbiol.">
        <title>Complete genome sequence of Corynebacterium casei LMG S-19264T (=DSM 44701T), isolated from a smear-ripened cheese.</title>
        <authorList>
            <consortium name="US DOE Joint Genome Institute (JGI-PGF)"/>
            <person name="Walter F."/>
            <person name="Albersmeier A."/>
            <person name="Kalinowski J."/>
            <person name="Ruckert C."/>
        </authorList>
    </citation>
    <scope>NUCLEOTIDE SEQUENCE</scope>
    <source>
        <strain evidence="1">CGMCC 4.7312</strain>
    </source>
</reference>
<organism evidence="1 2">
    <name type="scientific">Micromonospora sonchi</name>
    <dbReference type="NCBI Taxonomy" id="1763543"/>
    <lineage>
        <taxon>Bacteria</taxon>
        <taxon>Bacillati</taxon>
        <taxon>Actinomycetota</taxon>
        <taxon>Actinomycetes</taxon>
        <taxon>Micromonosporales</taxon>
        <taxon>Micromonosporaceae</taxon>
        <taxon>Micromonospora</taxon>
    </lineage>
</organism>
<accession>A0A917WXN3</accession>